<dbReference type="PROSITE" id="PS50961">
    <property type="entry name" value="HTH_LA"/>
    <property type="match status" value="1"/>
</dbReference>
<dbReference type="Pfam" id="PF05383">
    <property type="entry name" value="La"/>
    <property type="match status" value="1"/>
</dbReference>
<keyword evidence="7" id="KW-1185">Reference proteome</keyword>
<dbReference type="PANTHER" id="PTHR22792">
    <property type="entry name" value="LUPUS LA PROTEIN-RELATED"/>
    <property type="match status" value="1"/>
</dbReference>
<dbReference type="InterPro" id="IPR002344">
    <property type="entry name" value="Lupus_La"/>
</dbReference>
<feature type="domain" description="HTH La-type RNA-binding" evidence="5">
    <location>
        <begin position="5"/>
        <end position="65"/>
    </location>
</feature>
<dbReference type="GO" id="GO:1990904">
    <property type="term" value="C:ribonucleoprotein complex"/>
    <property type="evidence" value="ECO:0007669"/>
    <property type="project" value="InterPro"/>
</dbReference>
<dbReference type="InterPro" id="IPR045180">
    <property type="entry name" value="La_dom_prot"/>
</dbReference>
<dbReference type="PRINTS" id="PR00302">
    <property type="entry name" value="LUPUSLA"/>
</dbReference>
<dbReference type="EMBL" id="JANBPK010001355">
    <property type="protein sequence ID" value="KAJ2923356.1"/>
    <property type="molecule type" value="Genomic_DNA"/>
</dbReference>
<dbReference type="PANTHER" id="PTHR22792:SF140">
    <property type="entry name" value="ACHILLES, ISOFORM A"/>
    <property type="match status" value="1"/>
</dbReference>
<proteinExistence type="predicted"/>
<organism evidence="6 7">
    <name type="scientific">Candolleomyces eurysporus</name>
    <dbReference type="NCBI Taxonomy" id="2828524"/>
    <lineage>
        <taxon>Eukaryota</taxon>
        <taxon>Fungi</taxon>
        <taxon>Dikarya</taxon>
        <taxon>Basidiomycota</taxon>
        <taxon>Agaricomycotina</taxon>
        <taxon>Agaricomycetes</taxon>
        <taxon>Agaricomycetidae</taxon>
        <taxon>Agaricales</taxon>
        <taxon>Agaricineae</taxon>
        <taxon>Psathyrellaceae</taxon>
        <taxon>Candolleomyces</taxon>
    </lineage>
</organism>
<evidence type="ECO:0000256" key="2">
    <source>
        <dbReference type="ARBA" id="ARBA00022884"/>
    </source>
</evidence>
<sequence length="65" mass="7763">MVVSPIAYARDVKRAKKQVGFYFADSNLPYDKFMWTLYSKDPEHWIPISTIASFKRMREYARDLI</sequence>
<dbReference type="Proteomes" id="UP001140091">
    <property type="component" value="Unassembled WGS sequence"/>
</dbReference>
<feature type="non-terminal residue" evidence="6">
    <location>
        <position position="65"/>
    </location>
</feature>
<comment type="caution">
    <text evidence="6">The sequence shown here is derived from an EMBL/GenBank/DDBJ whole genome shotgun (WGS) entry which is preliminary data.</text>
</comment>
<dbReference type="OrthoDB" id="439993at2759"/>
<dbReference type="Gene3D" id="1.10.10.10">
    <property type="entry name" value="Winged helix-like DNA-binding domain superfamily/Winged helix DNA-binding domain"/>
    <property type="match status" value="1"/>
</dbReference>
<dbReference type="InterPro" id="IPR036388">
    <property type="entry name" value="WH-like_DNA-bd_sf"/>
</dbReference>
<evidence type="ECO:0000256" key="3">
    <source>
        <dbReference type="ARBA" id="ARBA00023242"/>
    </source>
</evidence>
<keyword evidence="2 4" id="KW-0694">RNA-binding</keyword>
<comment type="subcellular location">
    <subcellularLocation>
        <location evidence="1">Nucleus</location>
    </subcellularLocation>
</comment>
<dbReference type="GO" id="GO:0003729">
    <property type="term" value="F:mRNA binding"/>
    <property type="evidence" value="ECO:0007669"/>
    <property type="project" value="TreeGrafter"/>
</dbReference>
<evidence type="ECO:0000313" key="7">
    <source>
        <dbReference type="Proteomes" id="UP001140091"/>
    </source>
</evidence>
<gene>
    <name evidence="6" type="ORF">H1R20_g13739</name>
</gene>
<accession>A0A9W8IUS0</accession>
<dbReference type="AlphaFoldDB" id="A0A9W8IUS0"/>
<dbReference type="InterPro" id="IPR006630">
    <property type="entry name" value="La_HTH"/>
</dbReference>
<reference evidence="6" key="1">
    <citation type="submission" date="2022-06" db="EMBL/GenBank/DDBJ databases">
        <title>Genome Sequence of Candolleomyces eurysporus.</title>
        <authorList>
            <person name="Buettner E."/>
        </authorList>
    </citation>
    <scope>NUCLEOTIDE SEQUENCE</scope>
    <source>
        <strain evidence="6">VTCC 930004</strain>
    </source>
</reference>
<evidence type="ECO:0000256" key="4">
    <source>
        <dbReference type="PROSITE-ProRule" id="PRU00332"/>
    </source>
</evidence>
<dbReference type="GO" id="GO:0005634">
    <property type="term" value="C:nucleus"/>
    <property type="evidence" value="ECO:0007669"/>
    <property type="project" value="UniProtKB-SubCell"/>
</dbReference>
<name>A0A9W8IUS0_9AGAR</name>
<dbReference type="InterPro" id="IPR036390">
    <property type="entry name" value="WH_DNA-bd_sf"/>
</dbReference>
<dbReference type="GO" id="GO:0006396">
    <property type="term" value="P:RNA processing"/>
    <property type="evidence" value="ECO:0007669"/>
    <property type="project" value="InterPro"/>
</dbReference>
<dbReference type="SMART" id="SM00715">
    <property type="entry name" value="LA"/>
    <property type="match status" value="1"/>
</dbReference>
<evidence type="ECO:0000256" key="1">
    <source>
        <dbReference type="ARBA" id="ARBA00004123"/>
    </source>
</evidence>
<dbReference type="SUPFAM" id="SSF46785">
    <property type="entry name" value="Winged helix' DNA-binding domain"/>
    <property type="match status" value="1"/>
</dbReference>
<keyword evidence="3" id="KW-0539">Nucleus</keyword>
<evidence type="ECO:0000259" key="5">
    <source>
        <dbReference type="PROSITE" id="PS50961"/>
    </source>
</evidence>
<protein>
    <recommendedName>
        <fullName evidence="5">HTH La-type RNA-binding domain-containing protein</fullName>
    </recommendedName>
</protein>
<evidence type="ECO:0000313" key="6">
    <source>
        <dbReference type="EMBL" id="KAJ2923356.1"/>
    </source>
</evidence>